<feature type="compositionally biased region" description="Polar residues" evidence="5">
    <location>
        <begin position="73"/>
        <end position="85"/>
    </location>
</feature>
<feature type="coiled-coil region" evidence="4">
    <location>
        <begin position="589"/>
        <end position="619"/>
    </location>
</feature>
<evidence type="ECO:0000256" key="5">
    <source>
        <dbReference type="SAM" id="MobiDB-lite"/>
    </source>
</evidence>
<feature type="compositionally biased region" description="Low complexity" evidence="5">
    <location>
        <begin position="782"/>
        <end position="800"/>
    </location>
</feature>
<keyword evidence="2" id="KW-0809">Transit peptide</keyword>
<evidence type="ECO:0000256" key="4">
    <source>
        <dbReference type="SAM" id="Coils"/>
    </source>
</evidence>
<dbReference type="InterPro" id="IPR024319">
    <property type="entry name" value="ATPase_expression_mit"/>
</dbReference>
<accession>A0A8H6R758</accession>
<reference evidence="6" key="1">
    <citation type="submission" date="2020-04" db="EMBL/GenBank/DDBJ databases">
        <title>Draft genome resource of the tomato pathogen Pseudocercospora fuligena.</title>
        <authorList>
            <person name="Zaccaron A."/>
        </authorList>
    </citation>
    <scope>NUCLEOTIDE SEQUENCE</scope>
    <source>
        <strain evidence="6">PF001</strain>
    </source>
</reference>
<feature type="region of interest" description="Disordered" evidence="5">
    <location>
        <begin position="59"/>
        <end position="125"/>
    </location>
</feature>
<comment type="caution">
    <text evidence="6">The sequence shown here is derived from an EMBL/GenBank/DDBJ whole genome shotgun (WGS) entry which is preliminary data.</text>
</comment>
<evidence type="ECO:0000256" key="3">
    <source>
        <dbReference type="ARBA" id="ARBA00023128"/>
    </source>
</evidence>
<feature type="region of interest" description="Disordered" evidence="5">
    <location>
        <begin position="764"/>
        <end position="800"/>
    </location>
</feature>
<organism evidence="6 7">
    <name type="scientific">Pseudocercospora fuligena</name>
    <dbReference type="NCBI Taxonomy" id="685502"/>
    <lineage>
        <taxon>Eukaryota</taxon>
        <taxon>Fungi</taxon>
        <taxon>Dikarya</taxon>
        <taxon>Ascomycota</taxon>
        <taxon>Pezizomycotina</taxon>
        <taxon>Dothideomycetes</taxon>
        <taxon>Dothideomycetidae</taxon>
        <taxon>Mycosphaerellales</taxon>
        <taxon>Mycosphaerellaceae</taxon>
        <taxon>Pseudocercospora</taxon>
    </lineage>
</organism>
<proteinExistence type="predicted"/>
<dbReference type="InterPro" id="IPR011990">
    <property type="entry name" value="TPR-like_helical_dom_sf"/>
</dbReference>
<evidence type="ECO:0000313" key="7">
    <source>
        <dbReference type="Proteomes" id="UP000660729"/>
    </source>
</evidence>
<evidence type="ECO:0000256" key="2">
    <source>
        <dbReference type="ARBA" id="ARBA00022946"/>
    </source>
</evidence>
<dbReference type="Proteomes" id="UP000660729">
    <property type="component" value="Unassembled WGS sequence"/>
</dbReference>
<keyword evidence="4" id="KW-0175">Coiled coil</keyword>
<protein>
    <recommendedName>
        <fullName evidence="8">ATPase expression protein 2, mitochondrial</fullName>
    </recommendedName>
</protein>
<dbReference type="AlphaFoldDB" id="A0A8H6R758"/>
<dbReference type="OrthoDB" id="185373at2759"/>
<comment type="subcellular location">
    <subcellularLocation>
        <location evidence="1">Mitochondrion</location>
    </subcellularLocation>
</comment>
<keyword evidence="7" id="KW-1185">Reference proteome</keyword>
<dbReference type="Pfam" id="PF12921">
    <property type="entry name" value="ATP13"/>
    <property type="match status" value="1"/>
</dbReference>
<dbReference type="Gene3D" id="1.25.40.10">
    <property type="entry name" value="Tetratricopeptide repeat domain"/>
    <property type="match status" value="1"/>
</dbReference>
<evidence type="ECO:0000313" key="6">
    <source>
        <dbReference type="EMBL" id="KAF7186540.1"/>
    </source>
</evidence>
<gene>
    <name evidence="6" type="ORF">HII31_12098</name>
</gene>
<dbReference type="EMBL" id="JABCIY010000251">
    <property type="protein sequence ID" value="KAF7186540.1"/>
    <property type="molecule type" value="Genomic_DNA"/>
</dbReference>
<keyword evidence="3" id="KW-0496">Mitochondrion</keyword>
<evidence type="ECO:0000256" key="1">
    <source>
        <dbReference type="ARBA" id="ARBA00004173"/>
    </source>
</evidence>
<dbReference type="GO" id="GO:0005739">
    <property type="term" value="C:mitochondrion"/>
    <property type="evidence" value="ECO:0007669"/>
    <property type="project" value="UniProtKB-SubCell"/>
</dbReference>
<name>A0A8H6R758_9PEZI</name>
<sequence>MTSLLARLGQSETRKAVQTIWTDGKRKRGDWVCAGCKARRALRQRRCYSDDALRIPGQYFGGGGEVSGRDTDNVTTHNGASNGSSRGFAPMDAGEGNEGPDVTSQRQEVEKQIQSFGVGGHVRRSPAVRDMMRTSRGNTFFSQQQPSVESVHESSEQEQLALWEQFERVDDFRGEAEATPDQDVLDDSTSLTMPEDELLNLDYKQDFPAALAKKEADLVIRCLFSALRADDMEFIRTISEATFTEVIRILEPSRFVSKLGNAHIELSAALVESMRIAPMRVVAYDYSIVLRRIVKMRRSTGTKPTLEDYRMLLRASRDLGASKMNFIIWNELHEDGHTPDLACWNYYMASYIWKGAYNPGARHKVRVIPFNMLARSGKLPPRRAWMPKFKNYAIGPGGIREMILKIFNQMLANGILADEESFRILITACAREGDVDTVKSILRKVWRIDVDGIMEGKNEEEMIPRRYGESSSLRPSPHLLFALAHCFGINNDIPTALRVVDFVARHYNLPITMETWSQLFELTFTLSLKRAEVTEGPYKGEDIGSLPTNSPEKLWQTMTGAPYLVQPTLGMYNSLIKSRSRHRIIEGVVEKMREAFELVHEQREQARQAQKHLNQLVAKEASGQDLYHESVEHARQEWESLEIIRRRNVFWARRWIRLLLATYQYGYRSDHHFDRSAELLPALLWDYRYWSPRVVSYETPTGVVEFELRQKEEIEWRTARWERHRETQNDLVDSTRRYVGNDWIIDNDERHARLAQAHEARRVRKEMRKQEHASKGSTQGKATLESAASGAAAPAVETAS</sequence>
<evidence type="ECO:0008006" key="8">
    <source>
        <dbReference type="Google" id="ProtNLM"/>
    </source>
</evidence>